<evidence type="ECO:0000313" key="8">
    <source>
        <dbReference type="Proteomes" id="UP000031599"/>
    </source>
</evidence>
<feature type="chain" id="PRO_5002157263" evidence="4">
    <location>
        <begin position="26"/>
        <end position="356"/>
    </location>
</feature>
<dbReference type="PANTHER" id="PTHR10157">
    <property type="entry name" value="DOPAMINE BETA HYDROXYLASE RELATED"/>
    <property type="match status" value="1"/>
</dbReference>
<dbReference type="PANTHER" id="PTHR10157:SF23">
    <property type="entry name" value="MOXD1 HOMOLOG 1"/>
    <property type="match status" value="1"/>
</dbReference>
<dbReference type="InterPro" id="IPR024548">
    <property type="entry name" value="Cu2_monoox_C"/>
</dbReference>
<feature type="region of interest" description="Disordered" evidence="3">
    <location>
        <begin position="36"/>
        <end position="74"/>
    </location>
</feature>
<dbReference type="GO" id="GO:0004500">
    <property type="term" value="F:dopamine beta-monooxygenase activity"/>
    <property type="evidence" value="ECO:0007669"/>
    <property type="project" value="InterPro"/>
</dbReference>
<feature type="domain" description="Copper type II ascorbate-dependent monooxygenase N-terminal" evidence="5">
    <location>
        <begin position="79"/>
        <end position="191"/>
    </location>
</feature>
<proteinExistence type="predicted"/>
<dbReference type="Pfam" id="PF01082">
    <property type="entry name" value="Cu2_monooxygen"/>
    <property type="match status" value="1"/>
</dbReference>
<dbReference type="InterPro" id="IPR008977">
    <property type="entry name" value="PHM/PNGase_F_dom_sf"/>
</dbReference>
<dbReference type="GO" id="GO:0005507">
    <property type="term" value="F:copper ion binding"/>
    <property type="evidence" value="ECO:0007669"/>
    <property type="project" value="InterPro"/>
</dbReference>
<dbReference type="InterPro" id="IPR000945">
    <property type="entry name" value="DBH-like"/>
</dbReference>
<keyword evidence="4" id="KW-0732">Signal</keyword>
<keyword evidence="7" id="KW-0624">Polysaccharide degradation</keyword>
<evidence type="ECO:0000259" key="5">
    <source>
        <dbReference type="Pfam" id="PF01082"/>
    </source>
</evidence>
<evidence type="ECO:0000256" key="3">
    <source>
        <dbReference type="SAM" id="MobiDB-lite"/>
    </source>
</evidence>
<evidence type="ECO:0000259" key="6">
    <source>
        <dbReference type="Pfam" id="PF03712"/>
    </source>
</evidence>
<feature type="signal peptide" evidence="4">
    <location>
        <begin position="1"/>
        <end position="25"/>
    </location>
</feature>
<reference evidence="7 8" key="1">
    <citation type="submission" date="2014-12" db="EMBL/GenBank/DDBJ databases">
        <title>Genome assembly of Enhygromyxa salina DSM 15201.</title>
        <authorList>
            <person name="Sharma G."/>
            <person name="Subramanian S."/>
        </authorList>
    </citation>
    <scope>NUCLEOTIDE SEQUENCE [LARGE SCALE GENOMIC DNA]</scope>
    <source>
        <strain evidence="7 8">DSM 15201</strain>
    </source>
</reference>
<dbReference type="InterPro" id="IPR036939">
    <property type="entry name" value="Cu2_ascorb_mOase_N_sf"/>
</dbReference>
<keyword evidence="2" id="KW-0325">Glycoprotein</keyword>
<dbReference type="Pfam" id="PF03712">
    <property type="entry name" value="Cu2_monoox_C"/>
    <property type="match status" value="1"/>
</dbReference>
<name>A0A0C1ZLV7_9BACT</name>
<dbReference type="GO" id="GO:0016798">
    <property type="term" value="F:hydrolase activity, acting on glycosyl bonds"/>
    <property type="evidence" value="ECO:0007669"/>
    <property type="project" value="UniProtKB-KW"/>
</dbReference>
<organism evidence="7 8">
    <name type="scientific">Enhygromyxa salina</name>
    <dbReference type="NCBI Taxonomy" id="215803"/>
    <lineage>
        <taxon>Bacteria</taxon>
        <taxon>Pseudomonadati</taxon>
        <taxon>Myxococcota</taxon>
        <taxon>Polyangia</taxon>
        <taxon>Nannocystales</taxon>
        <taxon>Nannocystaceae</taxon>
        <taxon>Enhygromyxa</taxon>
    </lineage>
</organism>
<dbReference type="PROSITE" id="PS51257">
    <property type="entry name" value="PROKAR_LIPOPROTEIN"/>
    <property type="match status" value="1"/>
</dbReference>
<evidence type="ECO:0000256" key="2">
    <source>
        <dbReference type="ARBA" id="ARBA00023180"/>
    </source>
</evidence>
<dbReference type="InterPro" id="IPR000323">
    <property type="entry name" value="Cu2_ascorb_mOase_N"/>
</dbReference>
<gene>
    <name evidence="7" type="ORF">DB30_02448</name>
</gene>
<dbReference type="RefSeq" id="WP_052559056.1">
    <property type="nucleotide sequence ID" value="NZ_JMCC02000178.1"/>
</dbReference>
<feature type="compositionally biased region" description="Low complexity" evidence="3">
    <location>
        <begin position="36"/>
        <end position="47"/>
    </location>
</feature>
<evidence type="ECO:0000256" key="1">
    <source>
        <dbReference type="ARBA" id="ARBA00023157"/>
    </source>
</evidence>
<protein>
    <submittedName>
        <fullName evidence="7">Endo-1,4-beta-xylanase A</fullName>
    </submittedName>
</protein>
<sequence>MKTIARSILSLAVPLGLVVPLGLGAACSLDPVGTDDGNTTTSASGDTNDGDTGDGDTGDGDPGDGDGDGDPGDELLQRWEIRMPAFSPPSLFPTYYSCYAQTIEVPADVHIVGFEPKVTDNHVHHYVVQILDSPTTDDPADLCVEDPWEDMIWGWAPGGENLYLPPEAGFRAGQNGTVTVRFQVHYDNPLNQPFTDSGGFDVLYTENLRPNDAGIATFGDIGGIYVPAGAAAHEHVASCPGNFTASNFGGPLNVIATWLHAHDIGSVLWGEVIPAGGGAAYELGREDPYYFDNQTFTLVPANTVLMPGDEIRTHCVYDNSGNANPVEGGPETADEMCINFVLYYPKSASFNECGIL</sequence>
<dbReference type="SUPFAM" id="SSF49742">
    <property type="entry name" value="PHM/PNGase F"/>
    <property type="match status" value="2"/>
</dbReference>
<keyword evidence="7" id="KW-0119">Carbohydrate metabolism</keyword>
<keyword evidence="7" id="KW-0378">Hydrolase</keyword>
<feature type="compositionally biased region" description="Acidic residues" evidence="3">
    <location>
        <begin position="48"/>
        <end position="73"/>
    </location>
</feature>
<keyword evidence="7" id="KW-0326">Glycosidase</keyword>
<dbReference type="EMBL" id="JMCC02000178">
    <property type="protein sequence ID" value="KIG11793.1"/>
    <property type="molecule type" value="Genomic_DNA"/>
</dbReference>
<dbReference type="Proteomes" id="UP000031599">
    <property type="component" value="Unassembled WGS sequence"/>
</dbReference>
<dbReference type="InterPro" id="IPR014784">
    <property type="entry name" value="Cu2_ascorb_mOase-like_C"/>
</dbReference>
<dbReference type="GO" id="GO:0045493">
    <property type="term" value="P:xylan catabolic process"/>
    <property type="evidence" value="ECO:0007669"/>
    <property type="project" value="UniProtKB-KW"/>
</dbReference>
<comment type="caution">
    <text evidence="7">The sequence shown here is derived from an EMBL/GenBank/DDBJ whole genome shotgun (WGS) entry which is preliminary data.</text>
</comment>
<dbReference type="Gene3D" id="2.60.120.310">
    <property type="entry name" value="Copper type II, ascorbate-dependent monooxygenase, N-terminal domain"/>
    <property type="match status" value="1"/>
</dbReference>
<accession>A0A0C1ZLV7</accession>
<feature type="domain" description="Copper type II ascorbate-dependent monooxygenase C-terminal" evidence="6">
    <location>
        <begin position="212"/>
        <end position="353"/>
    </location>
</feature>
<dbReference type="Gene3D" id="2.60.120.230">
    <property type="match status" value="1"/>
</dbReference>
<keyword evidence="7" id="KW-0858">Xylan degradation</keyword>
<evidence type="ECO:0000256" key="4">
    <source>
        <dbReference type="SAM" id="SignalP"/>
    </source>
</evidence>
<evidence type="ECO:0000313" key="7">
    <source>
        <dbReference type="EMBL" id="KIG11793.1"/>
    </source>
</evidence>
<dbReference type="AlphaFoldDB" id="A0A0C1ZLV7"/>
<keyword evidence="1" id="KW-1015">Disulfide bond</keyword>